<dbReference type="PANTHER" id="PTHR43394:SF1">
    <property type="entry name" value="ATP-BINDING CASSETTE SUB-FAMILY B MEMBER 10, MITOCHONDRIAL"/>
    <property type="match status" value="1"/>
</dbReference>
<dbReference type="CDD" id="cd18573">
    <property type="entry name" value="ABC_6TM_ABCB10_like"/>
    <property type="match status" value="1"/>
</dbReference>
<keyword evidence="6 9" id="KW-1133">Transmembrane helix</keyword>
<dbReference type="SUPFAM" id="SSF52540">
    <property type="entry name" value="P-loop containing nucleoside triphosphate hydrolases"/>
    <property type="match status" value="1"/>
</dbReference>
<evidence type="ECO:0000256" key="2">
    <source>
        <dbReference type="ARBA" id="ARBA00005580"/>
    </source>
</evidence>
<dbReference type="InterPro" id="IPR003593">
    <property type="entry name" value="AAA+_ATPase"/>
</dbReference>
<dbReference type="RefSeq" id="XP_040726589.1">
    <property type="nucleotide sequence ID" value="XM_040866637.1"/>
</dbReference>
<dbReference type="InterPro" id="IPR011527">
    <property type="entry name" value="ABC1_TM_dom"/>
</dbReference>
<protein>
    <submittedName>
        <fullName evidence="12">ABC multidrug transporter Mdr2</fullName>
    </submittedName>
</protein>
<keyword evidence="4" id="KW-0547">Nucleotide-binding</keyword>
<name>A0A1Y2FNL3_PROLT</name>
<dbReference type="GO" id="GO:0016887">
    <property type="term" value="F:ATP hydrolysis activity"/>
    <property type="evidence" value="ECO:0007669"/>
    <property type="project" value="InterPro"/>
</dbReference>
<evidence type="ECO:0000313" key="12">
    <source>
        <dbReference type="EMBL" id="ORY84806.1"/>
    </source>
</evidence>
<dbReference type="GO" id="GO:0005524">
    <property type="term" value="F:ATP binding"/>
    <property type="evidence" value="ECO:0007669"/>
    <property type="project" value="UniProtKB-KW"/>
</dbReference>
<feature type="region of interest" description="Disordered" evidence="8">
    <location>
        <begin position="62"/>
        <end position="85"/>
    </location>
</feature>
<evidence type="ECO:0000256" key="1">
    <source>
        <dbReference type="ARBA" id="ARBA00004141"/>
    </source>
</evidence>
<dbReference type="Pfam" id="PF00005">
    <property type="entry name" value="ABC_tran"/>
    <property type="match status" value="1"/>
</dbReference>
<dbReference type="FunFam" id="3.40.50.300:FF:000218">
    <property type="entry name" value="Multidrug ABC transporter ATP-binding protein"/>
    <property type="match status" value="1"/>
</dbReference>
<evidence type="ECO:0000256" key="4">
    <source>
        <dbReference type="ARBA" id="ARBA00022741"/>
    </source>
</evidence>
<dbReference type="PROSITE" id="PS00211">
    <property type="entry name" value="ABC_TRANSPORTER_1"/>
    <property type="match status" value="1"/>
</dbReference>
<accession>A0A1Y2FNL3</accession>
<dbReference type="Pfam" id="PF00664">
    <property type="entry name" value="ABC_membrane"/>
    <property type="match status" value="1"/>
</dbReference>
<dbReference type="SMART" id="SM00382">
    <property type="entry name" value="AAA"/>
    <property type="match status" value="1"/>
</dbReference>
<evidence type="ECO:0000256" key="3">
    <source>
        <dbReference type="ARBA" id="ARBA00022692"/>
    </source>
</evidence>
<feature type="transmembrane region" description="Helical" evidence="9">
    <location>
        <begin position="126"/>
        <end position="154"/>
    </location>
</feature>
<keyword evidence="13" id="KW-1185">Reference proteome</keyword>
<sequence>MIRRASRVPAQLRLNGARHLGIASLSSSRLQSQSSLLPVATCRSTVLSIQTRGFRHTTRLWKQTQQDTTEASDKRQQQNELEFKPTDRAAAAAKVNLSAKLSTRDEEAAMKKVSAKEFFGLARGEALPFTAAVSLLLMSSGVSMSIPFTIGKILDFATSTEPNPMIFGLTMTQFYGTLGVVFVVGGMANFGRVLLLRIIGERIVAKLRTRLFRRTMAQDGEFFDANRHGDLISRLSSDTTIVGKSLTQNVSDGLRAVVSATAGLSMMAWVSLKLTGIMMCIVPPIALGAIFYGRYVRKLSKKTQEALGDLTKVSEERLGNVRTAQAFAGEQMEVRRYSERVREIFNLAKKEAIASGVFFGSTGLSGNLTILAILSIGGQMVTSGAISIGELSSFLLYTGYVGSSLVGMSGFYSELMKGLGAATRLFELLDREPSIKSTVGKQIPHVKGIIEFDNVSFAYPTRPAIKIFDGLSFSVKPGTNIAICGPSGGGKSTISQLLLRYYDVSQGAIRIDGTDLRDYNLKRLRKQIAIVAQEPVLFSGTIAENIAYAHPSASRGAVLEAARKANCSFVADFPEGLETNVGTRGAQLSGGQKQRIAIARALLKNPSILILDEATSALDGKSEVAVDHAIQGLMRTETLTTLTVAHKIATIRRADRIIVLGQHGTVVEEGTYAELSRPGTEFSALMEFQRSTGYGTSKGEVSKKPEDEERAERSEAGEEKAKQEEEKWNPLQ</sequence>
<feature type="transmembrane region" description="Helical" evidence="9">
    <location>
        <begin position="352"/>
        <end position="374"/>
    </location>
</feature>
<dbReference type="InterPro" id="IPR039421">
    <property type="entry name" value="Type_1_exporter"/>
</dbReference>
<reference evidence="12 13" key="1">
    <citation type="submission" date="2016-07" db="EMBL/GenBank/DDBJ databases">
        <title>Pervasive Adenine N6-methylation of Active Genes in Fungi.</title>
        <authorList>
            <consortium name="DOE Joint Genome Institute"/>
            <person name="Mondo S.J."/>
            <person name="Dannebaum R.O."/>
            <person name="Kuo R.C."/>
            <person name="Labutti K."/>
            <person name="Haridas S."/>
            <person name="Kuo A."/>
            <person name="Salamov A."/>
            <person name="Ahrendt S.R."/>
            <person name="Lipzen A."/>
            <person name="Sullivan W."/>
            <person name="Andreopoulos W.B."/>
            <person name="Clum A."/>
            <person name="Lindquist E."/>
            <person name="Daum C."/>
            <person name="Ramamoorthy G.K."/>
            <person name="Gryganskyi A."/>
            <person name="Culley D."/>
            <person name="Magnuson J.K."/>
            <person name="James T.Y."/>
            <person name="O'Malley M.A."/>
            <person name="Stajich J.E."/>
            <person name="Spatafora J.W."/>
            <person name="Visel A."/>
            <person name="Grigoriev I.V."/>
        </authorList>
    </citation>
    <scope>NUCLEOTIDE SEQUENCE [LARGE SCALE GENOMIC DNA]</scope>
    <source>
        <strain evidence="12 13">12-1054</strain>
    </source>
</reference>
<dbReference type="InterPro" id="IPR003439">
    <property type="entry name" value="ABC_transporter-like_ATP-bd"/>
</dbReference>
<organism evidence="12 13">
    <name type="scientific">Protomyces lactucae-debilis</name>
    <dbReference type="NCBI Taxonomy" id="2754530"/>
    <lineage>
        <taxon>Eukaryota</taxon>
        <taxon>Fungi</taxon>
        <taxon>Dikarya</taxon>
        <taxon>Ascomycota</taxon>
        <taxon>Taphrinomycotina</taxon>
        <taxon>Taphrinomycetes</taxon>
        <taxon>Taphrinales</taxon>
        <taxon>Protomycetaceae</taxon>
        <taxon>Protomyces</taxon>
    </lineage>
</organism>
<evidence type="ECO:0000256" key="6">
    <source>
        <dbReference type="ARBA" id="ARBA00022989"/>
    </source>
</evidence>
<evidence type="ECO:0000256" key="9">
    <source>
        <dbReference type="SAM" id="Phobius"/>
    </source>
</evidence>
<feature type="transmembrane region" description="Helical" evidence="9">
    <location>
        <begin position="174"/>
        <end position="200"/>
    </location>
</feature>
<dbReference type="Gene3D" id="1.20.1560.10">
    <property type="entry name" value="ABC transporter type 1, transmembrane domain"/>
    <property type="match status" value="1"/>
</dbReference>
<proteinExistence type="inferred from homology"/>
<dbReference type="AlphaFoldDB" id="A0A1Y2FNL3"/>
<comment type="similarity">
    <text evidence="2">Belongs to the ABC transporter superfamily. ABCB family. Mitochondrial peptide exporter (TC 3.A.1.212) subfamily.</text>
</comment>
<feature type="compositionally biased region" description="Basic and acidic residues" evidence="8">
    <location>
        <begin position="700"/>
        <end position="732"/>
    </location>
</feature>
<gene>
    <name evidence="12" type="ORF">BCR37DRAFT_251739</name>
</gene>
<evidence type="ECO:0000256" key="5">
    <source>
        <dbReference type="ARBA" id="ARBA00022840"/>
    </source>
</evidence>
<dbReference type="PROSITE" id="PS50893">
    <property type="entry name" value="ABC_TRANSPORTER_2"/>
    <property type="match status" value="1"/>
</dbReference>
<evidence type="ECO:0000256" key="8">
    <source>
        <dbReference type="SAM" id="MobiDB-lite"/>
    </source>
</evidence>
<dbReference type="GO" id="GO:0090374">
    <property type="term" value="P:oligopeptide export from mitochondrion"/>
    <property type="evidence" value="ECO:0007669"/>
    <property type="project" value="TreeGrafter"/>
</dbReference>
<dbReference type="GO" id="GO:0015421">
    <property type="term" value="F:ABC-type oligopeptide transporter activity"/>
    <property type="evidence" value="ECO:0007669"/>
    <property type="project" value="TreeGrafter"/>
</dbReference>
<feature type="transmembrane region" description="Helical" evidence="9">
    <location>
        <begin position="276"/>
        <end position="295"/>
    </location>
</feature>
<dbReference type="GO" id="GO:0005743">
    <property type="term" value="C:mitochondrial inner membrane"/>
    <property type="evidence" value="ECO:0007669"/>
    <property type="project" value="TreeGrafter"/>
</dbReference>
<evidence type="ECO:0000313" key="13">
    <source>
        <dbReference type="Proteomes" id="UP000193685"/>
    </source>
</evidence>
<feature type="domain" description="ABC transporter" evidence="10">
    <location>
        <begin position="450"/>
        <end position="688"/>
    </location>
</feature>
<feature type="domain" description="ABC transmembrane type-1" evidence="11">
    <location>
        <begin position="131"/>
        <end position="417"/>
    </location>
</feature>
<keyword evidence="7 9" id="KW-0472">Membrane</keyword>
<feature type="transmembrane region" description="Helical" evidence="9">
    <location>
        <begin position="253"/>
        <end position="270"/>
    </location>
</feature>
<feature type="region of interest" description="Disordered" evidence="8">
    <location>
        <begin position="689"/>
        <end position="732"/>
    </location>
</feature>
<dbReference type="InterPro" id="IPR036640">
    <property type="entry name" value="ABC1_TM_sf"/>
</dbReference>
<evidence type="ECO:0000259" key="10">
    <source>
        <dbReference type="PROSITE" id="PS50893"/>
    </source>
</evidence>
<dbReference type="SUPFAM" id="SSF90123">
    <property type="entry name" value="ABC transporter transmembrane region"/>
    <property type="match status" value="1"/>
</dbReference>
<dbReference type="PIRSF" id="PIRSF002773">
    <property type="entry name" value="ABC_prm/ATPase_B"/>
    <property type="match status" value="1"/>
</dbReference>
<dbReference type="STRING" id="56484.A0A1Y2FNL3"/>
<dbReference type="Proteomes" id="UP000193685">
    <property type="component" value="Unassembled WGS sequence"/>
</dbReference>
<keyword evidence="3 9" id="KW-0812">Transmembrane</keyword>
<dbReference type="GeneID" id="63783236"/>
<comment type="caution">
    <text evidence="12">The sequence shown here is derived from an EMBL/GenBank/DDBJ whole genome shotgun (WGS) entry which is preliminary data.</text>
</comment>
<dbReference type="EMBL" id="MCFI01000005">
    <property type="protein sequence ID" value="ORY84806.1"/>
    <property type="molecule type" value="Genomic_DNA"/>
</dbReference>
<dbReference type="InterPro" id="IPR027417">
    <property type="entry name" value="P-loop_NTPase"/>
</dbReference>
<keyword evidence="5" id="KW-0067">ATP-binding</keyword>
<evidence type="ECO:0000259" key="11">
    <source>
        <dbReference type="PROSITE" id="PS50929"/>
    </source>
</evidence>
<dbReference type="OrthoDB" id="6500128at2759"/>
<dbReference type="Gene3D" id="3.40.50.300">
    <property type="entry name" value="P-loop containing nucleotide triphosphate hydrolases"/>
    <property type="match status" value="1"/>
</dbReference>
<dbReference type="FunFam" id="1.20.1560.10:FF:000085">
    <property type="entry name" value="Probable ATP-binding cassette (ABC) transporter"/>
    <property type="match status" value="1"/>
</dbReference>
<dbReference type="InterPro" id="IPR017871">
    <property type="entry name" value="ABC_transporter-like_CS"/>
</dbReference>
<dbReference type="PROSITE" id="PS50929">
    <property type="entry name" value="ABC_TM1F"/>
    <property type="match status" value="1"/>
</dbReference>
<dbReference type="OMA" id="MYTGHTL"/>
<dbReference type="PANTHER" id="PTHR43394">
    <property type="entry name" value="ATP-DEPENDENT PERMEASE MDL1, MITOCHONDRIAL"/>
    <property type="match status" value="1"/>
</dbReference>
<evidence type="ECO:0000256" key="7">
    <source>
        <dbReference type="ARBA" id="ARBA00023136"/>
    </source>
</evidence>
<feature type="compositionally biased region" description="Basic and acidic residues" evidence="8">
    <location>
        <begin position="71"/>
        <end position="85"/>
    </location>
</feature>
<comment type="subcellular location">
    <subcellularLocation>
        <location evidence="1">Membrane</location>
        <topology evidence="1">Multi-pass membrane protein</topology>
    </subcellularLocation>
</comment>